<evidence type="ECO:0000313" key="2">
    <source>
        <dbReference type="Proteomes" id="UP000298663"/>
    </source>
</evidence>
<gene>
    <name evidence="1" type="ORF">L596_027743</name>
</gene>
<dbReference type="Proteomes" id="UP000298663">
    <property type="component" value="Unassembled WGS sequence"/>
</dbReference>
<evidence type="ECO:0000313" key="1">
    <source>
        <dbReference type="EMBL" id="TKR60504.1"/>
    </source>
</evidence>
<proteinExistence type="predicted"/>
<reference evidence="1 2" key="1">
    <citation type="journal article" date="2015" name="Genome Biol.">
        <title>Comparative genomics of Steinernema reveals deeply conserved gene regulatory networks.</title>
        <authorList>
            <person name="Dillman A.R."/>
            <person name="Macchietto M."/>
            <person name="Porter C.F."/>
            <person name="Rogers A."/>
            <person name="Williams B."/>
            <person name="Antoshechkin I."/>
            <person name="Lee M.M."/>
            <person name="Goodwin Z."/>
            <person name="Lu X."/>
            <person name="Lewis E.E."/>
            <person name="Goodrich-Blair H."/>
            <person name="Stock S.P."/>
            <person name="Adams B.J."/>
            <person name="Sternberg P.W."/>
            <person name="Mortazavi A."/>
        </authorList>
    </citation>
    <scope>NUCLEOTIDE SEQUENCE [LARGE SCALE GENOMIC DNA]</scope>
    <source>
        <strain evidence="1 2">ALL</strain>
    </source>
</reference>
<reference evidence="1 2" key="2">
    <citation type="journal article" date="2019" name="G3 (Bethesda)">
        <title>Hybrid Assembly of the Genome of the Entomopathogenic Nematode Steinernema carpocapsae Identifies the X-Chromosome.</title>
        <authorList>
            <person name="Serra L."/>
            <person name="Macchietto M."/>
            <person name="Macias-Munoz A."/>
            <person name="McGill C.J."/>
            <person name="Rodriguez I.M."/>
            <person name="Rodriguez B."/>
            <person name="Murad R."/>
            <person name="Mortazavi A."/>
        </authorList>
    </citation>
    <scope>NUCLEOTIDE SEQUENCE [LARGE SCALE GENOMIC DNA]</scope>
    <source>
        <strain evidence="1 2">ALL</strain>
    </source>
</reference>
<sequence>MVKRLRVPKGGQSYQDEVAEHDHVVPMVVVVASGAWVEHPHEAFVRAKDLRRGQQDAFIQADLHIILETTLASDIAVGTN</sequence>
<dbReference type="AlphaFoldDB" id="A0A4U5LWD4"/>
<keyword evidence="2" id="KW-1185">Reference proteome</keyword>
<name>A0A4U5LWD4_STECR</name>
<dbReference type="EMBL" id="AZBU02000011">
    <property type="protein sequence ID" value="TKR60504.1"/>
    <property type="molecule type" value="Genomic_DNA"/>
</dbReference>
<organism evidence="1 2">
    <name type="scientific">Steinernema carpocapsae</name>
    <name type="common">Entomopathogenic nematode</name>
    <dbReference type="NCBI Taxonomy" id="34508"/>
    <lineage>
        <taxon>Eukaryota</taxon>
        <taxon>Metazoa</taxon>
        <taxon>Ecdysozoa</taxon>
        <taxon>Nematoda</taxon>
        <taxon>Chromadorea</taxon>
        <taxon>Rhabditida</taxon>
        <taxon>Tylenchina</taxon>
        <taxon>Panagrolaimomorpha</taxon>
        <taxon>Strongyloidoidea</taxon>
        <taxon>Steinernematidae</taxon>
        <taxon>Steinernema</taxon>
    </lineage>
</organism>
<comment type="caution">
    <text evidence="1">The sequence shown here is derived from an EMBL/GenBank/DDBJ whole genome shotgun (WGS) entry which is preliminary data.</text>
</comment>
<accession>A0A4U5LWD4</accession>
<protein>
    <submittedName>
        <fullName evidence="1">Uncharacterized protein</fullName>
    </submittedName>
</protein>